<accession>A0A0P6XND4</accession>
<evidence type="ECO:0000259" key="1">
    <source>
        <dbReference type="Pfam" id="PF01593"/>
    </source>
</evidence>
<gene>
    <name evidence="2" type="ORF">AC812_05635</name>
</gene>
<dbReference type="GO" id="GO:0016491">
    <property type="term" value="F:oxidoreductase activity"/>
    <property type="evidence" value="ECO:0007669"/>
    <property type="project" value="InterPro"/>
</dbReference>
<dbReference type="Proteomes" id="UP000050514">
    <property type="component" value="Unassembled WGS sequence"/>
</dbReference>
<proteinExistence type="predicted"/>
<dbReference type="Gene3D" id="3.50.50.60">
    <property type="entry name" value="FAD/NAD(P)-binding domain"/>
    <property type="match status" value="2"/>
</dbReference>
<reference evidence="2 3" key="1">
    <citation type="submission" date="2015-07" db="EMBL/GenBank/DDBJ databases">
        <title>Draft genome of Bellilinea caldifistulae DSM 17877.</title>
        <authorList>
            <person name="Hemp J."/>
            <person name="Ward L.M."/>
            <person name="Pace L.A."/>
            <person name="Fischer W.W."/>
        </authorList>
    </citation>
    <scope>NUCLEOTIDE SEQUENCE [LARGE SCALE GENOMIC DNA]</scope>
    <source>
        <strain evidence="2 3">GOMI-1</strain>
    </source>
</reference>
<dbReference type="OrthoDB" id="9814556at2"/>
<dbReference type="PRINTS" id="PR00419">
    <property type="entry name" value="ADXRDTASE"/>
</dbReference>
<dbReference type="EMBL" id="LGHJ01000011">
    <property type="protein sequence ID" value="KPL76773.1"/>
    <property type="molecule type" value="Genomic_DNA"/>
</dbReference>
<dbReference type="RefSeq" id="WP_061912850.1">
    <property type="nucleotide sequence ID" value="NZ_DF967971.1"/>
</dbReference>
<keyword evidence="3" id="KW-1185">Reference proteome</keyword>
<evidence type="ECO:0000313" key="3">
    <source>
        <dbReference type="Proteomes" id="UP000050514"/>
    </source>
</evidence>
<feature type="domain" description="Amine oxidase" evidence="1">
    <location>
        <begin position="15"/>
        <end position="330"/>
    </location>
</feature>
<name>A0A0P6XND4_9CHLR</name>
<sequence>MERNRKKVVVVGGGMAGLTAAAYLAREKLDVLLLEKNARIGGLVSTFESNGFFFDTGPRALINSGIVKPMLKHMGIEWDFFKNRISIGIEDHFISILSMEDLDEYQRMLIQLYPENEPDIRQIIAAISQISEYTRVLYEFDNPNFTDLTKDKAFIFRKLIPWTFKFLHALRKLNQYNLPMEEFLKGLTTNQSLIDIIIQHFFRKTPTHFALGYFYVYLDYFYPRGGTGALSNLVEEKLLEWGGRIELNKKIVEVNPSQSKIIAADGQEYPYDYLIWAADLKTLYRSLKVNDLDPHTAAKIKTESERKLSSKGAESVFILYAGVNRPPSYFRQNGGEHVFYTPSRQGLGETNQAERIRIIRDFEQLSKEEILGWLERYLSLNTYEISIPVLRDETLAPEGKTGLMVSCLYDYQILEKVEQAGWYDEFKEICETTVIRVLSESIYKNLHEDILFRFSATPLTIQKVSGSSEGAITGWSFETSSPVVHTLKDIPKSVLTPLPNVFQAGQWVYSPAGVPIAMLTGWYASQNILKKAKKNPA</sequence>
<protein>
    <recommendedName>
        <fullName evidence="1">Amine oxidase domain-containing protein</fullName>
    </recommendedName>
</protein>
<dbReference type="AlphaFoldDB" id="A0A0P6XND4"/>
<dbReference type="InterPro" id="IPR036188">
    <property type="entry name" value="FAD/NAD-bd_sf"/>
</dbReference>
<dbReference type="STRING" id="360411.AC812_05635"/>
<dbReference type="SUPFAM" id="SSF51905">
    <property type="entry name" value="FAD/NAD(P)-binding domain"/>
    <property type="match status" value="1"/>
</dbReference>
<evidence type="ECO:0000313" key="2">
    <source>
        <dbReference type="EMBL" id="KPL76773.1"/>
    </source>
</evidence>
<dbReference type="PANTHER" id="PTHR43734">
    <property type="entry name" value="PHYTOENE DESATURASE"/>
    <property type="match status" value="1"/>
</dbReference>
<dbReference type="Pfam" id="PF01593">
    <property type="entry name" value="Amino_oxidase"/>
    <property type="match status" value="1"/>
</dbReference>
<comment type="caution">
    <text evidence="2">The sequence shown here is derived from an EMBL/GenBank/DDBJ whole genome shotgun (WGS) entry which is preliminary data.</text>
</comment>
<organism evidence="2 3">
    <name type="scientific">Bellilinea caldifistulae</name>
    <dbReference type="NCBI Taxonomy" id="360411"/>
    <lineage>
        <taxon>Bacteria</taxon>
        <taxon>Bacillati</taxon>
        <taxon>Chloroflexota</taxon>
        <taxon>Anaerolineae</taxon>
        <taxon>Anaerolineales</taxon>
        <taxon>Anaerolineaceae</taxon>
        <taxon>Bellilinea</taxon>
    </lineage>
</organism>
<dbReference type="PANTHER" id="PTHR43734:SF1">
    <property type="entry name" value="PHYTOENE DESATURASE"/>
    <property type="match status" value="1"/>
</dbReference>
<dbReference type="InterPro" id="IPR002937">
    <property type="entry name" value="Amino_oxidase"/>
</dbReference>